<reference evidence="1" key="1">
    <citation type="submission" date="2022-04" db="EMBL/GenBank/DDBJ databases">
        <title>Whole genome sequence of Sphaerotilus sp. FB-5.</title>
        <authorList>
            <person name="Takeda M."/>
            <person name="Narihara S."/>
            <person name="Akimoto M."/>
            <person name="Akimoto R."/>
            <person name="Nishiyashiki S."/>
            <person name="Murakami T."/>
        </authorList>
    </citation>
    <scope>NUCLEOTIDE SEQUENCE</scope>
    <source>
        <strain evidence="1">FB-5</strain>
    </source>
</reference>
<name>A0ABM7YK83_9BURK</name>
<sequence length="571" mass="59960">MAAAGSKTGVQANLLASEVIGFESLALEVAYYFPLVSLTGATSTTLELALPRNSLVDSFKVQVQARRVDLVQAQQVAQVRSYSQTVGTTTHHELVIDFGTPRTVSSVSLPSPLTVRRVYGWLGSQFNPSSAASVSDVDARSSITFPELRTERLRVLLSATPSPAQLDQVLLHLPEPPSGLAIAIDGAPPVWTHPDPVQPRPDVSQPDEAGWDQDSRRIVDLSAALAALTGDPLADDGSTTFVLKLTTAVPCTLNLQQQALATRRIRRVRFAEQTTTTLDFPAEGRLDLPLALPAPTDVTPRVISQVHWVAEADLGPQRTVPPLGPDAAPGEAGLPLAQAVVTPEVALITQLPPGSGIQTLQALRWPLQALGDGAEARVVLWEAGPPDTGSLPVQPLANATSEPVTLAPSDTEAWVSFPFKKPPLLPTTTASTTAPPMPWAALVVSRGQVAFGLAKAGSGAGALVDAMRLRRGPPNGPWKALPAPLQNASQVLDARARLRLAGLAPKDAPLAPLTLGLVDSNASQELNPVPRGERASLALGAGLGASQPVLRLTSRVAGRLALRDVDVVSNH</sequence>
<proteinExistence type="predicted"/>
<dbReference type="Proteomes" id="UP001057498">
    <property type="component" value="Chromosome"/>
</dbReference>
<gene>
    <name evidence="1" type="ORF">CATMQ487_16850</name>
</gene>
<keyword evidence="2" id="KW-1185">Reference proteome</keyword>
<dbReference type="EMBL" id="AP025730">
    <property type="protein sequence ID" value="BDI04715.1"/>
    <property type="molecule type" value="Genomic_DNA"/>
</dbReference>
<accession>A0ABM7YK83</accession>
<dbReference type="RefSeq" id="WP_251972818.1">
    <property type="nucleotide sequence ID" value="NZ_AP025730.1"/>
</dbReference>
<protein>
    <recommendedName>
        <fullName evidence="3">DUF4139 domain-containing protein</fullName>
    </recommendedName>
</protein>
<evidence type="ECO:0008006" key="3">
    <source>
        <dbReference type="Google" id="ProtNLM"/>
    </source>
</evidence>
<organism evidence="1 2">
    <name type="scientific">Sphaerotilus microaerophilus</name>
    <dbReference type="NCBI Taxonomy" id="2914710"/>
    <lineage>
        <taxon>Bacteria</taxon>
        <taxon>Pseudomonadati</taxon>
        <taxon>Pseudomonadota</taxon>
        <taxon>Betaproteobacteria</taxon>
        <taxon>Burkholderiales</taxon>
        <taxon>Sphaerotilaceae</taxon>
        <taxon>Sphaerotilus</taxon>
    </lineage>
</organism>
<evidence type="ECO:0000313" key="2">
    <source>
        <dbReference type="Proteomes" id="UP001057498"/>
    </source>
</evidence>
<evidence type="ECO:0000313" key="1">
    <source>
        <dbReference type="EMBL" id="BDI04715.1"/>
    </source>
</evidence>